<dbReference type="Pfam" id="PF00270">
    <property type="entry name" value="DEAD"/>
    <property type="match status" value="1"/>
</dbReference>
<dbReference type="InterPro" id="IPR011545">
    <property type="entry name" value="DEAD/DEAH_box_helicase_dom"/>
</dbReference>
<dbReference type="InterPro" id="IPR033454">
    <property type="entry name" value="RecG_wedge"/>
</dbReference>
<dbReference type="CDD" id="cd17992">
    <property type="entry name" value="DEXHc_RecG"/>
    <property type="match status" value="1"/>
</dbReference>
<dbReference type="Pfam" id="PF17191">
    <property type="entry name" value="RecG_wedge"/>
    <property type="match status" value="1"/>
</dbReference>
<gene>
    <name evidence="8" type="ORF">GBAR_LOCUS23204</name>
</gene>
<dbReference type="GO" id="GO:0003677">
    <property type="term" value="F:DNA binding"/>
    <property type="evidence" value="ECO:0007669"/>
    <property type="project" value="UniProtKB-KW"/>
</dbReference>
<keyword evidence="5" id="KW-0234">DNA repair</keyword>
<evidence type="ECO:0000256" key="2">
    <source>
        <dbReference type="ARBA" id="ARBA00022801"/>
    </source>
</evidence>
<dbReference type="Gene3D" id="3.40.50.300">
    <property type="entry name" value="P-loop containing nucleotide triphosphate hydrolases"/>
    <property type="match status" value="2"/>
</dbReference>
<dbReference type="PANTHER" id="PTHR47964:SF1">
    <property type="entry name" value="ATP-DEPENDENT DNA HELICASE HOMOLOG RECG, CHLOROPLASTIC"/>
    <property type="match status" value="1"/>
</dbReference>
<accession>A0AA35X2L7</accession>
<dbReference type="PANTHER" id="PTHR47964">
    <property type="entry name" value="ATP-DEPENDENT DNA HELICASE HOMOLOG RECG, CHLOROPLASTIC"/>
    <property type="match status" value="1"/>
</dbReference>
<dbReference type="GO" id="GO:0005524">
    <property type="term" value="F:ATP binding"/>
    <property type="evidence" value="ECO:0007669"/>
    <property type="project" value="InterPro"/>
</dbReference>
<organism evidence="8 9">
    <name type="scientific">Geodia barretti</name>
    <name type="common">Barrett's horny sponge</name>
    <dbReference type="NCBI Taxonomy" id="519541"/>
    <lineage>
        <taxon>Eukaryota</taxon>
        <taxon>Metazoa</taxon>
        <taxon>Porifera</taxon>
        <taxon>Demospongiae</taxon>
        <taxon>Heteroscleromorpha</taxon>
        <taxon>Tetractinellida</taxon>
        <taxon>Astrophorina</taxon>
        <taxon>Geodiidae</taxon>
        <taxon>Geodia</taxon>
    </lineage>
</organism>
<keyword evidence="3 8" id="KW-0347">Helicase</keyword>
<dbReference type="SUPFAM" id="SSF50249">
    <property type="entry name" value="Nucleic acid-binding proteins"/>
    <property type="match status" value="1"/>
</dbReference>
<dbReference type="AlphaFoldDB" id="A0AA35X2L7"/>
<dbReference type="InterPro" id="IPR012340">
    <property type="entry name" value="NA-bd_OB-fold"/>
</dbReference>
<keyword evidence="4" id="KW-0238">DNA-binding</keyword>
<dbReference type="EMBL" id="CASHTH010003211">
    <property type="protein sequence ID" value="CAI8041814.1"/>
    <property type="molecule type" value="Genomic_DNA"/>
</dbReference>
<dbReference type="PROSITE" id="PS51192">
    <property type="entry name" value="HELICASE_ATP_BIND_1"/>
    <property type="match status" value="1"/>
</dbReference>
<feature type="region of interest" description="Disordered" evidence="6">
    <location>
        <begin position="86"/>
        <end position="140"/>
    </location>
</feature>
<keyword evidence="3 8" id="KW-0547">Nucleotide-binding</keyword>
<keyword evidence="1" id="KW-0227">DNA damage</keyword>
<dbReference type="SMART" id="SM00487">
    <property type="entry name" value="DEXDc"/>
    <property type="match status" value="1"/>
</dbReference>
<name>A0AA35X2L7_GEOBA</name>
<sequence length="642" mass="70438">MSSPRTTPADWTETFRKIVALEIERGFNNRAVVGGLDQFRLHWQAEMESRVANSPDAAFLLSRNYGEMPPEQRESWARRWMELLDGSPSIPSKPTPPTSTDSIPERTDFENFLNPPQVVGSADGRTLPKPRPAYLLPPAGRSVDDPVDSLRGINARTVDRLKRLDVATVRDLMYLFPRRHEDYSNVVSISEVQPGRECTVIGTVWESRVISQGPKGRRQDTEAILGDETGNVRAIWFGQRYLARTLPSGRKVAISGKADVFRGQPVFQSPAVETLEIEQAGVHTGRLVPVYPLTEGLTSRALRGFTWDALQNWLGGIEETLPDGITGPLPDDEETWQVARTRLAFDELLVLQLAVLGRRRESQVEVTGVSVQPPAGVVESFLDSLPFDLTGAQARCIGEISEDMQRGAPPMNRLLQGEVGSGKTVVALAGLLSAAAAGFQGALMAPTEVLAEQHFRSVSRMLEGLPRPVQEDNLFSVHLPGLDRPVSVGLLTGSVRASVKRVLTAMAADETLDLLVGTQALIQEGVSIPSLALAVADEQHRFGVMQRSALRARGGENPHTLIMSATPIPRTLSMTLYGDLDISTIDELPAGRQQVGTRWVPQERRPDAYDFVRKQVADGRQAFVVCPLIEESARHRSQGRDG</sequence>
<dbReference type="InterPro" id="IPR047112">
    <property type="entry name" value="RecG/Mfd"/>
</dbReference>
<evidence type="ECO:0000313" key="8">
    <source>
        <dbReference type="EMBL" id="CAI8041814.1"/>
    </source>
</evidence>
<dbReference type="GO" id="GO:0016787">
    <property type="term" value="F:hydrolase activity"/>
    <property type="evidence" value="ECO:0007669"/>
    <property type="project" value="UniProtKB-KW"/>
</dbReference>
<comment type="caution">
    <text evidence="8">The sequence shown here is derived from an EMBL/GenBank/DDBJ whole genome shotgun (WGS) entry which is preliminary data.</text>
</comment>
<proteinExistence type="predicted"/>
<keyword evidence="3 8" id="KW-0067">ATP-binding</keyword>
<evidence type="ECO:0000313" key="9">
    <source>
        <dbReference type="Proteomes" id="UP001174909"/>
    </source>
</evidence>
<evidence type="ECO:0000256" key="6">
    <source>
        <dbReference type="SAM" id="MobiDB-lite"/>
    </source>
</evidence>
<feature type="domain" description="Helicase ATP-binding" evidence="7">
    <location>
        <begin position="404"/>
        <end position="585"/>
    </location>
</feature>
<evidence type="ECO:0000256" key="3">
    <source>
        <dbReference type="ARBA" id="ARBA00022806"/>
    </source>
</evidence>
<dbReference type="CDD" id="cd04488">
    <property type="entry name" value="RecG_wedge_OBF"/>
    <property type="match status" value="1"/>
</dbReference>
<keyword evidence="9" id="KW-1185">Reference proteome</keyword>
<evidence type="ECO:0000256" key="5">
    <source>
        <dbReference type="ARBA" id="ARBA00023204"/>
    </source>
</evidence>
<keyword evidence="2" id="KW-0378">Hydrolase</keyword>
<dbReference type="Proteomes" id="UP001174909">
    <property type="component" value="Unassembled WGS sequence"/>
</dbReference>
<dbReference type="SUPFAM" id="SSF52540">
    <property type="entry name" value="P-loop containing nucleoside triphosphate hydrolases"/>
    <property type="match status" value="1"/>
</dbReference>
<evidence type="ECO:0000259" key="7">
    <source>
        <dbReference type="PROSITE" id="PS51192"/>
    </source>
</evidence>
<dbReference type="Gene3D" id="2.40.50.140">
    <property type="entry name" value="Nucleic acid-binding proteins"/>
    <property type="match status" value="1"/>
</dbReference>
<protein>
    <submittedName>
        <fullName evidence="8">ATP-dependent DNA helicase RecG</fullName>
    </submittedName>
</protein>
<dbReference type="GO" id="GO:0003678">
    <property type="term" value="F:DNA helicase activity"/>
    <property type="evidence" value="ECO:0007669"/>
    <property type="project" value="TreeGrafter"/>
</dbReference>
<dbReference type="GO" id="GO:0006281">
    <property type="term" value="P:DNA repair"/>
    <property type="evidence" value="ECO:0007669"/>
    <property type="project" value="UniProtKB-KW"/>
</dbReference>
<evidence type="ECO:0000256" key="4">
    <source>
        <dbReference type="ARBA" id="ARBA00023125"/>
    </source>
</evidence>
<dbReference type="InterPro" id="IPR014001">
    <property type="entry name" value="Helicase_ATP-bd"/>
</dbReference>
<evidence type="ECO:0000256" key="1">
    <source>
        <dbReference type="ARBA" id="ARBA00022763"/>
    </source>
</evidence>
<dbReference type="InterPro" id="IPR027417">
    <property type="entry name" value="P-loop_NTPase"/>
</dbReference>
<reference evidence="8" key="1">
    <citation type="submission" date="2023-03" db="EMBL/GenBank/DDBJ databases">
        <authorList>
            <person name="Steffen K."/>
            <person name="Cardenas P."/>
        </authorList>
    </citation>
    <scope>NUCLEOTIDE SEQUENCE</scope>
</reference>